<evidence type="ECO:0000313" key="1">
    <source>
        <dbReference type="Ensembl" id="ENSACIP00000026561.1"/>
    </source>
</evidence>
<evidence type="ECO:0000313" key="2">
    <source>
        <dbReference type="Proteomes" id="UP000261340"/>
    </source>
</evidence>
<dbReference type="Ensembl" id="ENSACIT00000027254.1">
    <property type="protein sequence ID" value="ENSACIP00000026561.1"/>
    <property type="gene ID" value="ENSACIG00000020574.1"/>
</dbReference>
<reference evidence="1" key="2">
    <citation type="submission" date="2025-09" db="UniProtKB">
        <authorList>
            <consortium name="Ensembl"/>
        </authorList>
    </citation>
    <scope>IDENTIFICATION</scope>
</reference>
<accession>A0A3Q0SSX7</accession>
<dbReference type="AlphaFoldDB" id="A0A3Q0SSX7"/>
<organism evidence="1 2">
    <name type="scientific">Amphilophus citrinellus</name>
    <name type="common">Midas cichlid</name>
    <name type="synonym">Cichlasoma citrinellum</name>
    <dbReference type="NCBI Taxonomy" id="61819"/>
    <lineage>
        <taxon>Eukaryota</taxon>
        <taxon>Metazoa</taxon>
        <taxon>Chordata</taxon>
        <taxon>Craniata</taxon>
        <taxon>Vertebrata</taxon>
        <taxon>Euteleostomi</taxon>
        <taxon>Actinopterygii</taxon>
        <taxon>Neopterygii</taxon>
        <taxon>Teleostei</taxon>
        <taxon>Neoteleostei</taxon>
        <taxon>Acanthomorphata</taxon>
        <taxon>Ovalentaria</taxon>
        <taxon>Cichlomorphae</taxon>
        <taxon>Cichliformes</taxon>
        <taxon>Cichlidae</taxon>
        <taxon>New World cichlids</taxon>
        <taxon>Cichlasomatinae</taxon>
        <taxon>Heroini</taxon>
        <taxon>Amphilophus</taxon>
    </lineage>
</organism>
<dbReference type="InterPro" id="IPR011990">
    <property type="entry name" value="TPR-like_helical_dom_sf"/>
</dbReference>
<dbReference type="Proteomes" id="UP000261340">
    <property type="component" value="Unplaced"/>
</dbReference>
<keyword evidence="2" id="KW-1185">Reference proteome</keyword>
<sequence length="133" mass="14500">MEELRKKATCTSRLTNLRNAIQCFTEAITHRNRAAAYKQQRKWTDMVQDCNKAVELSPDYAMALLWFSWCSVPGCPLNTSKFDNEVVIVGWPPIMGVEAVHEGGQHTVLWGASAQCAGGGEIGAKSCSLGPVG</sequence>
<dbReference type="STRING" id="61819.ENSACIP00000026561"/>
<reference evidence="1" key="1">
    <citation type="submission" date="2025-08" db="UniProtKB">
        <authorList>
            <consortium name="Ensembl"/>
        </authorList>
    </citation>
    <scope>IDENTIFICATION</scope>
</reference>
<protein>
    <submittedName>
        <fullName evidence="1">Uncharacterized protein</fullName>
    </submittedName>
</protein>
<name>A0A3Q0SSX7_AMPCI</name>
<dbReference type="SMART" id="SM00028">
    <property type="entry name" value="TPR"/>
    <property type="match status" value="1"/>
</dbReference>
<proteinExistence type="predicted"/>
<dbReference type="SUPFAM" id="SSF48452">
    <property type="entry name" value="TPR-like"/>
    <property type="match status" value="1"/>
</dbReference>
<dbReference type="Gene3D" id="1.25.40.10">
    <property type="entry name" value="Tetratricopeptide repeat domain"/>
    <property type="match status" value="1"/>
</dbReference>
<dbReference type="InterPro" id="IPR019734">
    <property type="entry name" value="TPR_rpt"/>
</dbReference>